<comment type="caution">
    <text evidence="2">The sequence shown here is derived from an EMBL/GenBank/DDBJ whole genome shotgun (WGS) entry which is preliminary data.</text>
</comment>
<organism evidence="2 3">
    <name type="scientific">Microctonus hyperodae</name>
    <name type="common">Parasitoid wasp</name>
    <dbReference type="NCBI Taxonomy" id="165561"/>
    <lineage>
        <taxon>Eukaryota</taxon>
        <taxon>Metazoa</taxon>
        <taxon>Ecdysozoa</taxon>
        <taxon>Arthropoda</taxon>
        <taxon>Hexapoda</taxon>
        <taxon>Insecta</taxon>
        <taxon>Pterygota</taxon>
        <taxon>Neoptera</taxon>
        <taxon>Endopterygota</taxon>
        <taxon>Hymenoptera</taxon>
        <taxon>Apocrita</taxon>
        <taxon>Ichneumonoidea</taxon>
        <taxon>Braconidae</taxon>
        <taxon>Euphorinae</taxon>
        <taxon>Microctonus</taxon>
    </lineage>
</organism>
<keyword evidence="3" id="KW-1185">Reference proteome</keyword>
<accession>A0AA39C2L3</accession>
<dbReference type="Pfam" id="PF20700">
    <property type="entry name" value="Mutator"/>
    <property type="match status" value="1"/>
</dbReference>
<dbReference type="Proteomes" id="UP001168972">
    <property type="component" value="Unassembled WGS sequence"/>
</dbReference>
<proteinExistence type="predicted"/>
<feature type="non-terminal residue" evidence="2">
    <location>
        <position position="87"/>
    </location>
</feature>
<reference evidence="2" key="1">
    <citation type="journal article" date="2023" name="bioRxiv">
        <title>Scaffold-level genome assemblies of two parasitoid biocontrol wasps reveal the parthenogenesis mechanism and an associated novel virus.</title>
        <authorList>
            <person name="Inwood S."/>
            <person name="Skelly J."/>
            <person name="Guhlin J."/>
            <person name="Harrop T."/>
            <person name="Goldson S."/>
            <person name="Dearden P."/>
        </authorList>
    </citation>
    <scope>NUCLEOTIDE SEQUENCE</scope>
    <source>
        <strain evidence="2">Lincoln</strain>
        <tissue evidence="2">Whole body</tissue>
    </source>
</reference>
<name>A0AA39C2L3_MICHY</name>
<protein>
    <recommendedName>
        <fullName evidence="1">Mutator-like transposase domain-containing protein</fullName>
    </recommendedName>
</protein>
<gene>
    <name evidence="2" type="ORF">PV327_011585</name>
</gene>
<dbReference type="EMBL" id="JAQQBR010002971">
    <property type="protein sequence ID" value="KAK0156834.1"/>
    <property type="molecule type" value="Genomic_DNA"/>
</dbReference>
<sequence length="87" mass="9974">KGPNNKYLFDNNTKAVIGCLSYGTGNTHFNKLLVEMNIPELNWHTYKTHEMEVAKKVEYVARENCMAAAIQERKLTIENAAKLENFL</sequence>
<dbReference type="AlphaFoldDB" id="A0AA39C2L3"/>
<reference evidence="2" key="2">
    <citation type="submission" date="2023-03" db="EMBL/GenBank/DDBJ databases">
        <authorList>
            <person name="Inwood S.N."/>
            <person name="Skelly J.G."/>
            <person name="Guhlin J."/>
            <person name="Harrop T.W.R."/>
            <person name="Goldson S.G."/>
            <person name="Dearden P.K."/>
        </authorList>
    </citation>
    <scope>NUCLEOTIDE SEQUENCE</scope>
    <source>
        <strain evidence="2">Lincoln</strain>
        <tissue evidence="2">Whole body</tissue>
    </source>
</reference>
<evidence type="ECO:0000313" key="2">
    <source>
        <dbReference type="EMBL" id="KAK0156834.1"/>
    </source>
</evidence>
<feature type="domain" description="Mutator-like transposase" evidence="1">
    <location>
        <begin position="9"/>
        <end position="80"/>
    </location>
</feature>
<evidence type="ECO:0000313" key="3">
    <source>
        <dbReference type="Proteomes" id="UP001168972"/>
    </source>
</evidence>
<evidence type="ECO:0000259" key="1">
    <source>
        <dbReference type="Pfam" id="PF20700"/>
    </source>
</evidence>
<dbReference type="InterPro" id="IPR049012">
    <property type="entry name" value="Mutator_transp_dom"/>
</dbReference>